<dbReference type="Proteomes" id="UP001208186">
    <property type="component" value="Unassembled WGS sequence"/>
</dbReference>
<organism evidence="3 5">
    <name type="scientific">Halapricum hydrolyticum</name>
    <dbReference type="NCBI Taxonomy" id="2979991"/>
    <lineage>
        <taxon>Archaea</taxon>
        <taxon>Methanobacteriati</taxon>
        <taxon>Methanobacteriota</taxon>
        <taxon>Stenosarchaea group</taxon>
        <taxon>Halobacteria</taxon>
        <taxon>Halobacteriales</taxon>
        <taxon>Haloarculaceae</taxon>
        <taxon>Halapricum</taxon>
    </lineage>
</organism>
<evidence type="ECO:0008006" key="6">
    <source>
        <dbReference type="Google" id="ProtNLM"/>
    </source>
</evidence>
<feature type="region of interest" description="Disordered" evidence="1">
    <location>
        <begin position="244"/>
        <end position="470"/>
    </location>
</feature>
<feature type="compositionally biased region" description="Low complexity" evidence="1">
    <location>
        <begin position="248"/>
        <end position="340"/>
    </location>
</feature>
<keyword evidence="4" id="KW-1185">Reference proteome</keyword>
<evidence type="ECO:0000313" key="2">
    <source>
        <dbReference type="EMBL" id="MCU4718636.1"/>
    </source>
</evidence>
<dbReference type="Gene3D" id="1.10.10.10">
    <property type="entry name" value="Winged helix-like DNA-binding domain superfamily/Winged helix DNA-binding domain"/>
    <property type="match status" value="1"/>
</dbReference>
<feature type="compositionally biased region" description="Acidic residues" evidence="1">
    <location>
        <begin position="341"/>
        <end position="367"/>
    </location>
</feature>
<accession>A0AAE3IBR3</accession>
<sequence>MSSEETVNRRETAYRLFATEFEDSDVSYAESDEERAPNYVITPTGARVNRLFVVGVLTEVQPVSDDVLRARVVDPTGAFVVYAGQYQPDAQTFLERVEPPAFVAVAGKARTFQPEDSDVVYTSIRPESVNEVDAETRDRWTVRTAERTLERIGTMAAALGSGATGEQLRERLAGQGVSDGLAAGIPLAIDHYETSGPYLEALRETALDALRVVAGEREEVADRSVAPDASGEADLASLAHVELPSPETPETAPEPGAATADSRAGTATGTDAAGETEAAPEDAAGAPDAAAEESAGGESEPSTSEVAEEPAATADGTETSEESATAEGAGTPATAPTSEAAGDESDTEGDELGDFEPGEFDLDEETREEVRSEYGTEFQSGAEVDEPGEADIETPDPEELDEGEPVATDTPTAAETDAGTPTDESSAEVPAGEPAGEETTAETASAADESGDEPAEESGDQPLSHDDVDLEDAVMDAMKDLDDGDGADREQVVATVVDQYGAEPGAVEDAIQDALMDGRCYEPSDETLKPI</sequence>
<name>A0AAE3IBR3_9EURY</name>
<gene>
    <name evidence="3" type="ORF">OB914_11945</name>
    <name evidence="2" type="ORF">OB916_11245</name>
</gene>
<protein>
    <recommendedName>
        <fullName evidence="6">Rpa-associated protein</fullName>
    </recommendedName>
</protein>
<feature type="compositionally biased region" description="Acidic residues" evidence="1">
    <location>
        <begin position="449"/>
        <end position="459"/>
    </location>
</feature>
<proteinExistence type="predicted"/>
<comment type="caution">
    <text evidence="3">The sequence shown here is derived from an EMBL/GenBank/DDBJ whole genome shotgun (WGS) entry which is preliminary data.</text>
</comment>
<evidence type="ECO:0000256" key="1">
    <source>
        <dbReference type="SAM" id="MobiDB-lite"/>
    </source>
</evidence>
<dbReference type="EMBL" id="JAOPKC010000013">
    <property type="protein sequence ID" value="MCU4718636.1"/>
    <property type="molecule type" value="Genomic_DNA"/>
</dbReference>
<dbReference type="InterPro" id="IPR036388">
    <property type="entry name" value="WH-like_DNA-bd_sf"/>
</dbReference>
<evidence type="ECO:0000313" key="5">
    <source>
        <dbReference type="Proteomes" id="UP001209746"/>
    </source>
</evidence>
<evidence type="ECO:0000313" key="3">
    <source>
        <dbReference type="EMBL" id="MCU4727678.1"/>
    </source>
</evidence>
<dbReference type="AlphaFoldDB" id="A0AAE3IBR3"/>
<dbReference type="Proteomes" id="UP001209746">
    <property type="component" value="Unassembled WGS sequence"/>
</dbReference>
<dbReference type="EMBL" id="JAOPKD010000012">
    <property type="protein sequence ID" value="MCU4727678.1"/>
    <property type="molecule type" value="Genomic_DNA"/>
</dbReference>
<feature type="compositionally biased region" description="Acidic residues" evidence="1">
    <location>
        <begin position="383"/>
        <end position="404"/>
    </location>
</feature>
<feature type="compositionally biased region" description="Low complexity" evidence="1">
    <location>
        <begin position="405"/>
        <end position="434"/>
    </location>
</feature>
<evidence type="ECO:0000313" key="4">
    <source>
        <dbReference type="Proteomes" id="UP001208186"/>
    </source>
</evidence>
<dbReference type="RefSeq" id="WP_315909389.1">
    <property type="nucleotide sequence ID" value="NZ_JAOPKC010000013.1"/>
</dbReference>
<reference evidence="3" key="1">
    <citation type="submission" date="2023-02" db="EMBL/GenBank/DDBJ databases">
        <title>Enrichment on poylsaccharides allowed isolation of novel metabolic and taxonomic groups of Haloarchaea.</title>
        <authorList>
            <person name="Sorokin D.Y."/>
            <person name="Elcheninov A.G."/>
            <person name="Khizhniak T.V."/>
            <person name="Kolganova T.V."/>
            <person name="Kublanov I.V."/>
        </authorList>
    </citation>
    <scope>NUCLEOTIDE SEQUENCE</scope>
    <source>
        <strain evidence="2 4">HArc-curdl5-1</strain>
        <strain evidence="3">HArc-curdl7</strain>
    </source>
</reference>